<dbReference type="RefSeq" id="WP_377917897.1">
    <property type="nucleotide sequence ID" value="NZ_JBHRZT010000072.1"/>
</dbReference>
<comment type="caution">
    <text evidence="5">The sequence shown here is derived from an EMBL/GenBank/DDBJ whole genome shotgun (WGS) entry which is preliminary data.</text>
</comment>
<evidence type="ECO:0000259" key="3">
    <source>
        <dbReference type="Pfam" id="PF01408"/>
    </source>
</evidence>
<feature type="domain" description="GFO/IDH/MocA-like oxidoreductase" evidence="4">
    <location>
        <begin position="132"/>
        <end position="248"/>
    </location>
</feature>
<evidence type="ECO:0000259" key="4">
    <source>
        <dbReference type="Pfam" id="PF22725"/>
    </source>
</evidence>
<dbReference type="SUPFAM" id="SSF51735">
    <property type="entry name" value="NAD(P)-binding Rossmann-fold domains"/>
    <property type="match status" value="1"/>
</dbReference>
<dbReference type="SUPFAM" id="SSF55347">
    <property type="entry name" value="Glyceraldehyde-3-phosphate dehydrogenase-like, C-terminal domain"/>
    <property type="match status" value="1"/>
</dbReference>
<name>A0ABV8B6C9_9BACI</name>
<reference evidence="6" key="1">
    <citation type="journal article" date="2019" name="Int. J. Syst. Evol. Microbiol.">
        <title>The Global Catalogue of Microorganisms (GCM) 10K type strain sequencing project: providing services to taxonomists for standard genome sequencing and annotation.</title>
        <authorList>
            <consortium name="The Broad Institute Genomics Platform"/>
            <consortium name="The Broad Institute Genome Sequencing Center for Infectious Disease"/>
            <person name="Wu L."/>
            <person name="Ma J."/>
        </authorList>
    </citation>
    <scope>NUCLEOTIDE SEQUENCE [LARGE SCALE GENOMIC DNA]</scope>
    <source>
        <strain evidence="6">CCUG 61889</strain>
    </source>
</reference>
<feature type="domain" description="Gfo/Idh/MocA-like oxidoreductase N-terminal" evidence="3">
    <location>
        <begin position="5"/>
        <end position="122"/>
    </location>
</feature>
<evidence type="ECO:0000313" key="5">
    <source>
        <dbReference type="EMBL" id="MFC3885475.1"/>
    </source>
</evidence>
<dbReference type="EMBL" id="JBHRZT010000072">
    <property type="protein sequence ID" value="MFC3885475.1"/>
    <property type="molecule type" value="Genomic_DNA"/>
</dbReference>
<evidence type="ECO:0000256" key="2">
    <source>
        <dbReference type="ARBA" id="ARBA00023002"/>
    </source>
</evidence>
<comment type="similarity">
    <text evidence="1">Belongs to the Gfo/Idh/MocA family.</text>
</comment>
<accession>A0ABV8B6C9</accession>
<gene>
    <name evidence="5" type="ORF">ACFOU2_19165</name>
</gene>
<organism evidence="5 6">
    <name type="scientific">Bacillus songklensis</name>
    <dbReference type="NCBI Taxonomy" id="1069116"/>
    <lineage>
        <taxon>Bacteria</taxon>
        <taxon>Bacillati</taxon>
        <taxon>Bacillota</taxon>
        <taxon>Bacilli</taxon>
        <taxon>Bacillales</taxon>
        <taxon>Bacillaceae</taxon>
        <taxon>Bacillus</taxon>
    </lineage>
</organism>
<dbReference type="PANTHER" id="PTHR22604">
    <property type="entry name" value="OXIDOREDUCTASES"/>
    <property type="match status" value="1"/>
</dbReference>
<dbReference type="Gene3D" id="3.30.360.10">
    <property type="entry name" value="Dihydrodipicolinate Reductase, domain 2"/>
    <property type="match status" value="1"/>
</dbReference>
<dbReference type="InterPro" id="IPR055170">
    <property type="entry name" value="GFO_IDH_MocA-like_dom"/>
</dbReference>
<proteinExistence type="inferred from homology"/>
<protein>
    <submittedName>
        <fullName evidence="5">Gfo/Idh/MocA family protein</fullName>
    </submittedName>
</protein>
<dbReference type="Pfam" id="PF22725">
    <property type="entry name" value="GFO_IDH_MocA_C3"/>
    <property type="match status" value="1"/>
</dbReference>
<evidence type="ECO:0000313" key="6">
    <source>
        <dbReference type="Proteomes" id="UP001595752"/>
    </source>
</evidence>
<dbReference type="InterPro" id="IPR000683">
    <property type="entry name" value="Gfo/Idh/MocA-like_OxRdtase_N"/>
</dbReference>
<dbReference type="InterPro" id="IPR036291">
    <property type="entry name" value="NAD(P)-bd_dom_sf"/>
</dbReference>
<dbReference type="Gene3D" id="3.40.50.720">
    <property type="entry name" value="NAD(P)-binding Rossmann-like Domain"/>
    <property type="match status" value="1"/>
</dbReference>
<dbReference type="Proteomes" id="UP001595752">
    <property type="component" value="Unassembled WGS sequence"/>
</dbReference>
<dbReference type="InterPro" id="IPR050984">
    <property type="entry name" value="Gfo/Idh/MocA_domain"/>
</dbReference>
<sequence length="332" mass="37632">MEKVRWGILSTANIAQTMVIPAIHRSKNAEVIGIASRSIKAKEVASQLNIPKSYDTYEALLQDPDIDAVYIPLPNHLHKKWVIEAANHGKHVLCEKPAALNAEETIEMIKVCREKNVKFMEAFMYQFHPQHKRVREIIASGEIGEVKLMRSSFSFYLDQREENIRMNKEMGGGSIYDIGCYCIHAIRNVLGSEPSKIEVYGEIDPLYGVDMSAIAYLKLKNGVNAIFDCSFDMVLRQQYEIVGTEGQIFVPRSFRPDLNGGEGVIIVQRETEERTEKIPGDIYVLEVEHFSEIILEDGQPFYSAENVIQNMRVIDACYQSIKNNVVNLANSN</sequence>
<dbReference type="Pfam" id="PF01408">
    <property type="entry name" value="GFO_IDH_MocA"/>
    <property type="match status" value="1"/>
</dbReference>
<keyword evidence="2" id="KW-0560">Oxidoreductase</keyword>
<evidence type="ECO:0000256" key="1">
    <source>
        <dbReference type="ARBA" id="ARBA00010928"/>
    </source>
</evidence>
<dbReference type="PANTHER" id="PTHR22604:SF105">
    <property type="entry name" value="TRANS-1,2-DIHYDROBENZENE-1,2-DIOL DEHYDROGENASE"/>
    <property type="match status" value="1"/>
</dbReference>
<keyword evidence="6" id="KW-1185">Reference proteome</keyword>